<feature type="transmembrane region" description="Helical" evidence="6">
    <location>
        <begin position="124"/>
        <end position="144"/>
    </location>
</feature>
<dbReference type="PANTHER" id="PTHR30482:SF20">
    <property type="entry name" value="HIGH-AFFINITY BRANCHED-CHAIN AMINO ACID TRANSPORT SYSTEM PERMEASE PROTEIN LIVM"/>
    <property type="match status" value="1"/>
</dbReference>
<feature type="transmembrane region" description="Helical" evidence="6">
    <location>
        <begin position="213"/>
        <end position="237"/>
    </location>
</feature>
<evidence type="ECO:0000256" key="5">
    <source>
        <dbReference type="ARBA" id="ARBA00023136"/>
    </source>
</evidence>
<keyword evidence="8" id="KW-1185">Reference proteome</keyword>
<dbReference type="PANTHER" id="PTHR30482">
    <property type="entry name" value="HIGH-AFFINITY BRANCHED-CHAIN AMINO ACID TRANSPORT SYSTEM PERMEASE"/>
    <property type="match status" value="1"/>
</dbReference>
<keyword evidence="5 6" id="KW-0472">Membrane</keyword>
<evidence type="ECO:0000256" key="3">
    <source>
        <dbReference type="ARBA" id="ARBA00022692"/>
    </source>
</evidence>
<feature type="transmembrane region" description="Helical" evidence="6">
    <location>
        <begin position="6"/>
        <end position="24"/>
    </location>
</feature>
<reference evidence="7 8" key="1">
    <citation type="submission" date="2024-03" db="EMBL/GenBank/DDBJ databases">
        <title>Novel species of the genus Variovorax.</title>
        <authorList>
            <person name="Liu Q."/>
            <person name="Xin Y.-H."/>
        </authorList>
    </citation>
    <scope>NUCLEOTIDE SEQUENCE [LARGE SCALE GENOMIC DNA]</scope>
    <source>
        <strain evidence="7 8">KACC 18501</strain>
    </source>
</reference>
<proteinExistence type="predicted"/>
<keyword evidence="2" id="KW-1003">Cell membrane</keyword>
<evidence type="ECO:0000256" key="1">
    <source>
        <dbReference type="ARBA" id="ARBA00004651"/>
    </source>
</evidence>
<comment type="subcellular location">
    <subcellularLocation>
        <location evidence="1">Cell membrane</location>
        <topology evidence="1">Multi-pass membrane protein</topology>
    </subcellularLocation>
</comment>
<dbReference type="RefSeq" id="WP_340364461.1">
    <property type="nucleotide sequence ID" value="NZ_JBBKZV010000008.1"/>
</dbReference>
<feature type="transmembrane region" description="Helical" evidence="6">
    <location>
        <begin position="249"/>
        <end position="271"/>
    </location>
</feature>
<dbReference type="InterPro" id="IPR043428">
    <property type="entry name" value="LivM-like"/>
</dbReference>
<dbReference type="Pfam" id="PF02653">
    <property type="entry name" value="BPD_transp_2"/>
    <property type="match status" value="1"/>
</dbReference>
<evidence type="ECO:0000256" key="6">
    <source>
        <dbReference type="SAM" id="Phobius"/>
    </source>
</evidence>
<feature type="transmembrane region" description="Helical" evidence="6">
    <location>
        <begin position="173"/>
        <end position="193"/>
    </location>
</feature>
<keyword evidence="3 6" id="KW-0812">Transmembrane</keyword>
<dbReference type="InterPro" id="IPR001851">
    <property type="entry name" value="ABC_transp_permease"/>
</dbReference>
<protein>
    <submittedName>
        <fullName evidence="7">Branched-chain amino acid ABC transporter permease</fullName>
    </submittedName>
</protein>
<dbReference type="Proteomes" id="UP001363010">
    <property type="component" value="Unassembled WGS sequence"/>
</dbReference>
<evidence type="ECO:0000256" key="2">
    <source>
        <dbReference type="ARBA" id="ARBA00022475"/>
    </source>
</evidence>
<evidence type="ECO:0000256" key="4">
    <source>
        <dbReference type="ARBA" id="ARBA00022989"/>
    </source>
</evidence>
<feature type="transmembrane region" description="Helical" evidence="6">
    <location>
        <begin position="56"/>
        <end position="78"/>
    </location>
</feature>
<evidence type="ECO:0000313" key="7">
    <source>
        <dbReference type="EMBL" id="MEJ8823421.1"/>
    </source>
</evidence>
<accession>A0ABU8W030</accession>
<keyword evidence="4 6" id="KW-1133">Transmembrane helix</keyword>
<evidence type="ECO:0000313" key="8">
    <source>
        <dbReference type="Proteomes" id="UP001363010"/>
    </source>
</evidence>
<gene>
    <name evidence="7" type="ORF">WKW80_15485</name>
</gene>
<organism evidence="7 8">
    <name type="scientific">Variovorax humicola</name>
    <dbReference type="NCBI Taxonomy" id="1769758"/>
    <lineage>
        <taxon>Bacteria</taxon>
        <taxon>Pseudomonadati</taxon>
        <taxon>Pseudomonadota</taxon>
        <taxon>Betaproteobacteria</taxon>
        <taxon>Burkholderiales</taxon>
        <taxon>Comamonadaceae</taxon>
        <taxon>Variovorax</taxon>
    </lineage>
</organism>
<comment type="caution">
    <text evidence="7">The sequence shown here is derived from an EMBL/GenBank/DDBJ whole genome shotgun (WGS) entry which is preliminary data.</text>
</comment>
<sequence>MDYEISLLTTIGISVLFALSLNLITGFCGQISLGHAAFLGLGAYVSAMLSKAGLPFFATIPLSMLLAGALGVVVGLASLRVRADFLAITTMGVGFLFIGVVRQQEWLGGEMGISGFPGSGLDKTAFLVLVLVLAVLTAALCLYIQRSWMGRVFNGIAEDEDTMRVLGIDVPRYKLAAFAVGTALAGAAGALYAQNLKFIGPDSFGFAESITVLSMVVVGGIGSVLWVTVAAATLTALPGWFQFIGDYKLLVYGGLLFLMMRFSPGGLAGMIDALREKAFKAAPAAKALEVRP</sequence>
<dbReference type="EMBL" id="JBBKZV010000008">
    <property type="protein sequence ID" value="MEJ8823421.1"/>
    <property type="molecule type" value="Genomic_DNA"/>
</dbReference>
<dbReference type="CDD" id="cd06581">
    <property type="entry name" value="TM_PBP1_LivM_like"/>
    <property type="match status" value="1"/>
</dbReference>
<feature type="transmembrane region" description="Helical" evidence="6">
    <location>
        <begin position="85"/>
        <end position="104"/>
    </location>
</feature>
<name>A0ABU8W030_9BURK</name>